<proteinExistence type="predicted"/>
<evidence type="ECO:0000313" key="5">
    <source>
        <dbReference type="Proteomes" id="UP000521032"/>
    </source>
</evidence>
<dbReference type="EMBL" id="CAJEWE010000007">
    <property type="protein sequence ID" value="CAD2074507.1"/>
    <property type="molecule type" value="Genomic_DNA"/>
</dbReference>
<dbReference type="GO" id="GO:0019877">
    <property type="term" value="P:diaminopimelate biosynthetic process"/>
    <property type="evidence" value="ECO:0007669"/>
    <property type="project" value="UniProtKB-ARBA"/>
</dbReference>
<comment type="caution">
    <text evidence="4">The sequence shown here is derived from an EMBL/GenBank/DDBJ whole genome shotgun (WGS) entry which is preliminary data.</text>
</comment>
<dbReference type="PIRSF" id="PIRSF005962">
    <property type="entry name" value="Pept_M20D_amidohydro"/>
    <property type="match status" value="1"/>
</dbReference>
<dbReference type="Proteomes" id="UP000521032">
    <property type="component" value="Unassembled WGS sequence"/>
</dbReference>
<dbReference type="SUPFAM" id="SSF53187">
    <property type="entry name" value="Zn-dependent exopeptidases"/>
    <property type="match status" value="1"/>
</dbReference>
<keyword evidence="2" id="KW-0479">Metal-binding</keyword>
<dbReference type="Pfam" id="PF07687">
    <property type="entry name" value="M20_dimer"/>
    <property type="match status" value="1"/>
</dbReference>
<feature type="binding site" evidence="2">
    <location>
        <position position="97"/>
    </location>
    <ligand>
        <name>Mn(2+)</name>
        <dbReference type="ChEBI" id="CHEBI:29035"/>
        <label>2</label>
    </ligand>
</feature>
<name>A0A6V7RAS5_9BACL</name>
<dbReference type="SUPFAM" id="SSF55031">
    <property type="entry name" value="Bacterial exopeptidase dimerisation domain"/>
    <property type="match status" value="1"/>
</dbReference>
<feature type="domain" description="Peptidase M20 dimerisation" evidence="3">
    <location>
        <begin position="176"/>
        <end position="276"/>
    </location>
</feature>
<organism evidence="4 5">
    <name type="scientific">Phocicoccus schoeneichii</name>
    <dbReference type="NCBI Taxonomy" id="1812261"/>
    <lineage>
        <taxon>Bacteria</taxon>
        <taxon>Bacillati</taxon>
        <taxon>Bacillota</taxon>
        <taxon>Bacilli</taxon>
        <taxon>Bacillales</taxon>
        <taxon>Salinicoccaceae</taxon>
        <taxon>Phocicoccus</taxon>
    </lineage>
</organism>
<dbReference type="PANTHER" id="PTHR11014">
    <property type="entry name" value="PEPTIDASE M20 FAMILY MEMBER"/>
    <property type="match status" value="1"/>
</dbReference>
<dbReference type="Pfam" id="PF01546">
    <property type="entry name" value="Peptidase_M20"/>
    <property type="match status" value="1"/>
</dbReference>
<gene>
    <name evidence="4" type="primary">amaA_2</name>
    <name evidence="4" type="ORF">JEOSCH030_00718</name>
</gene>
<dbReference type="RefSeq" id="WP_186086226.1">
    <property type="nucleotide sequence ID" value="NZ_BMDB01000002.1"/>
</dbReference>
<feature type="binding site" evidence="2">
    <location>
        <position position="357"/>
    </location>
    <ligand>
        <name>Mn(2+)</name>
        <dbReference type="ChEBI" id="CHEBI:29035"/>
        <label>2</label>
    </ligand>
</feature>
<dbReference type="PANTHER" id="PTHR11014:SF63">
    <property type="entry name" value="METALLOPEPTIDASE, PUTATIVE (AFU_ORTHOLOGUE AFUA_6G09600)-RELATED"/>
    <property type="match status" value="1"/>
</dbReference>
<dbReference type="FunFam" id="3.30.70.360:FF:000001">
    <property type="entry name" value="N-acetyldiaminopimelate deacetylase"/>
    <property type="match status" value="1"/>
</dbReference>
<dbReference type="Gene3D" id="3.30.70.360">
    <property type="match status" value="1"/>
</dbReference>
<dbReference type="InterPro" id="IPR036264">
    <property type="entry name" value="Bact_exopeptidase_dim_dom"/>
</dbReference>
<dbReference type="NCBIfam" id="TIGR01891">
    <property type="entry name" value="amidohydrolases"/>
    <property type="match status" value="1"/>
</dbReference>
<feature type="binding site" evidence="2">
    <location>
        <position position="95"/>
    </location>
    <ligand>
        <name>Mn(2+)</name>
        <dbReference type="ChEBI" id="CHEBI:29035"/>
        <label>2</label>
    </ligand>
</feature>
<dbReference type="GO" id="GO:0046872">
    <property type="term" value="F:metal ion binding"/>
    <property type="evidence" value="ECO:0007669"/>
    <property type="project" value="UniProtKB-KW"/>
</dbReference>
<reference evidence="4 5" key="1">
    <citation type="submission" date="2020-07" db="EMBL/GenBank/DDBJ databases">
        <authorList>
            <person name="Criscuolo A."/>
        </authorList>
    </citation>
    <scope>NUCLEOTIDE SEQUENCE [LARGE SCALE GENOMIC DNA]</scope>
    <source>
        <strain evidence="5">CIP 111030</strain>
    </source>
</reference>
<dbReference type="GO" id="GO:0050118">
    <property type="term" value="F:N-acetyldiaminopimelate deacetylase activity"/>
    <property type="evidence" value="ECO:0007669"/>
    <property type="project" value="UniProtKB-ARBA"/>
</dbReference>
<accession>A0A6V7RAS5</accession>
<dbReference type="Gene3D" id="3.40.630.10">
    <property type="entry name" value="Zn peptidases"/>
    <property type="match status" value="1"/>
</dbReference>
<comment type="cofactor">
    <cofactor evidence="2">
        <name>Mn(2+)</name>
        <dbReference type="ChEBI" id="CHEBI:29035"/>
    </cofactor>
    <text evidence="2">The Mn(2+) ion enhances activity.</text>
</comment>
<dbReference type="InterPro" id="IPR011650">
    <property type="entry name" value="Peptidase_M20_dimer"/>
</dbReference>
<feature type="binding site" evidence="2">
    <location>
        <position position="131"/>
    </location>
    <ligand>
        <name>Mn(2+)</name>
        <dbReference type="ChEBI" id="CHEBI:29035"/>
        <label>2</label>
    </ligand>
</feature>
<dbReference type="InterPro" id="IPR017439">
    <property type="entry name" value="Amidohydrolase"/>
</dbReference>
<sequence length="383" mass="42828">MYQFYKDKVIEDRRYLHAHPELSFEEYETTKYIRDILNSLENCEVVELTETSTVGIFNRGKGKKLGLRADIDALPVQEERDFEFKSTIDGKMHACGHDGHTAILLGVARYINDHLDEFDNEINCIFQHAEEKIPGGAKEMVATGFFSDFDFIYGQHLMSTEQTGVIDIKAGPVTANSDKYHIKIQGKGGHASQPEQSIDPIIIGSQFLSSLQTIVSRQVSPFDPVVVSNTVFQAGVPGAENIIPDSAILGGSVRTTSLENRAHVKKQIDQQLKSVCEVFDASYELNYTDGYAAVINDEEKADYVKSVLREVYPENVVTRQPLMGGEDFSAFSEIVPSVYVIIGSGGKTPGEYDYPHHHPKFALDEDSFEYGFNSMIHVMKSYK</sequence>
<dbReference type="AlphaFoldDB" id="A0A6V7RAS5"/>
<evidence type="ECO:0000313" key="4">
    <source>
        <dbReference type="EMBL" id="CAD2074507.1"/>
    </source>
</evidence>
<keyword evidence="1 4" id="KW-0378">Hydrolase</keyword>
<evidence type="ECO:0000256" key="1">
    <source>
        <dbReference type="ARBA" id="ARBA00022801"/>
    </source>
</evidence>
<evidence type="ECO:0000256" key="2">
    <source>
        <dbReference type="PIRSR" id="PIRSR005962-1"/>
    </source>
</evidence>
<keyword evidence="5" id="KW-1185">Reference proteome</keyword>
<evidence type="ECO:0000259" key="3">
    <source>
        <dbReference type="Pfam" id="PF07687"/>
    </source>
</evidence>
<keyword evidence="2" id="KW-0464">Manganese</keyword>
<dbReference type="InterPro" id="IPR002933">
    <property type="entry name" value="Peptidase_M20"/>
</dbReference>
<feature type="binding site" evidence="2">
    <location>
        <position position="156"/>
    </location>
    <ligand>
        <name>Mn(2+)</name>
        <dbReference type="ChEBI" id="CHEBI:29035"/>
        <label>2</label>
    </ligand>
</feature>
<protein>
    <submittedName>
        <fullName evidence="4">N-acyl-L-amino acid amidohydrolase</fullName>
    </submittedName>
</protein>